<evidence type="ECO:0000256" key="6">
    <source>
        <dbReference type="ARBA" id="ARBA00022725"/>
    </source>
</evidence>
<evidence type="ECO:0000256" key="1">
    <source>
        <dbReference type="ARBA" id="ARBA00002936"/>
    </source>
</evidence>
<feature type="transmembrane region" description="Helical" evidence="11">
    <location>
        <begin position="26"/>
        <end position="51"/>
    </location>
</feature>
<keyword evidence="6" id="KW-0552">Olfaction</keyword>
<keyword evidence="10" id="KW-0807">Transducer</keyword>
<reference evidence="13" key="2">
    <citation type="submission" date="2025-08" db="UniProtKB">
        <authorList>
            <consortium name="Ensembl"/>
        </authorList>
    </citation>
    <scope>IDENTIFICATION</scope>
    <source>
        <strain evidence="13">Glennie</strain>
    </source>
</reference>
<reference evidence="13 14" key="1">
    <citation type="journal article" date="2008" name="Nature">
        <title>Genome analysis of the platypus reveals unique signatures of evolution.</title>
        <authorList>
            <person name="Warren W.C."/>
            <person name="Hillier L.W."/>
            <person name="Marshall Graves J.A."/>
            <person name="Birney E."/>
            <person name="Ponting C.P."/>
            <person name="Grutzner F."/>
            <person name="Belov K."/>
            <person name="Miller W."/>
            <person name="Clarke L."/>
            <person name="Chinwalla A.T."/>
            <person name="Yang S.P."/>
            <person name="Heger A."/>
            <person name="Locke D.P."/>
            <person name="Miethke P."/>
            <person name="Waters P.D."/>
            <person name="Veyrunes F."/>
            <person name="Fulton L."/>
            <person name="Fulton B."/>
            <person name="Graves T."/>
            <person name="Wallis J."/>
            <person name="Puente X.S."/>
            <person name="Lopez-Otin C."/>
            <person name="Ordonez G.R."/>
            <person name="Eichler E.E."/>
            <person name="Chen L."/>
            <person name="Cheng Z."/>
            <person name="Deakin J.E."/>
            <person name="Alsop A."/>
            <person name="Thompson K."/>
            <person name="Kirby P."/>
            <person name="Papenfuss A.T."/>
            <person name="Wakefield M.J."/>
            <person name="Olender T."/>
            <person name="Lancet D."/>
            <person name="Huttley G.A."/>
            <person name="Smit A.F."/>
            <person name="Pask A."/>
            <person name="Temple-Smith P."/>
            <person name="Batzer M.A."/>
            <person name="Walker J.A."/>
            <person name="Konkel M.K."/>
            <person name="Harris R.S."/>
            <person name="Whittington C.M."/>
            <person name="Wong E.S."/>
            <person name="Gemmell N.J."/>
            <person name="Buschiazzo E."/>
            <person name="Vargas Jentzsch I.M."/>
            <person name="Merkel A."/>
            <person name="Schmitz J."/>
            <person name="Zemann A."/>
            <person name="Churakov G."/>
            <person name="Kriegs J.O."/>
            <person name="Brosius J."/>
            <person name="Murchison E.P."/>
            <person name="Sachidanandam R."/>
            <person name="Smith C."/>
            <person name="Hannon G.J."/>
            <person name="Tsend-Ayush E."/>
            <person name="McMillan D."/>
            <person name="Attenborough R."/>
            <person name="Rens W."/>
            <person name="Ferguson-Smith M."/>
            <person name="Lefevre C.M."/>
            <person name="Sharp J.A."/>
            <person name="Nicholas K.R."/>
            <person name="Ray D.A."/>
            <person name="Kube M."/>
            <person name="Reinhardt R."/>
            <person name="Pringle T.H."/>
            <person name="Taylor J."/>
            <person name="Jones R.C."/>
            <person name="Nixon B."/>
            <person name="Dacheux J.L."/>
            <person name="Niwa H."/>
            <person name="Sekita Y."/>
            <person name="Huang X."/>
            <person name="Stark A."/>
            <person name="Kheradpour P."/>
            <person name="Kellis M."/>
            <person name="Flicek P."/>
            <person name="Chen Y."/>
            <person name="Webber C."/>
            <person name="Hardison R."/>
            <person name="Nelson J."/>
            <person name="Hallsworth-Pepin K."/>
            <person name="Delehaunty K."/>
            <person name="Markovic C."/>
            <person name="Minx P."/>
            <person name="Feng Y."/>
            <person name="Kremitzki C."/>
            <person name="Mitreva M."/>
            <person name="Glasscock J."/>
            <person name="Wylie T."/>
            <person name="Wohldmann P."/>
            <person name="Thiru P."/>
            <person name="Nhan M.N."/>
            <person name="Pohl C.S."/>
            <person name="Smith S.M."/>
            <person name="Hou S."/>
            <person name="Nefedov M."/>
            <person name="de Jong P.J."/>
            <person name="Renfree M.B."/>
            <person name="Mardis E.R."/>
            <person name="Wilson R.K."/>
        </authorList>
    </citation>
    <scope>NUCLEOTIDE SEQUENCE [LARGE SCALE GENOMIC DNA]</scope>
    <source>
        <strain evidence="13 14">Glennie</strain>
    </source>
</reference>
<keyword evidence="3" id="KW-1003">Cell membrane</keyword>
<dbReference type="OMA" id="FERIFCP"/>
<dbReference type="Pfam" id="PF13853">
    <property type="entry name" value="7tm_4"/>
    <property type="match status" value="1"/>
</dbReference>
<dbReference type="InterPro" id="IPR000276">
    <property type="entry name" value="GPCR_Rhodpsn"/>
</dbReference>
<dbReference type="SUPFAM" id="SSF81321">
    <property type="entry name" value="Family A G protein-coupled receptor-like"/>
    <property type="match status" value="1"/>
</dbReference>
<protein>
    <recommendedName>
        <fullName evidence="12">G-protein coupled receptors family 1 profile domain-containing protein</fullName>
    </recommendedName>
</protein>
<accession>F6XIC2</accession>
<dbReference type="GO" id="GO:0004930">
    <property type="term" value="F:G protein-coupled receptor activity"/>
    <property type="evidence" value="ECO:0007669"/>
    <property type="project" value="InterPro"/>
</dbReference>
<evidence type="ECO:0000256" key="8">
    <source>
        <dbReference type="ARBA" id="ARBA00023136"/>
    </source>
</evidence>
<dbReference type="Gene3D" id="1.20.1070.10">
    <property type="entry name" value="Rhodopsin 7-helix transmembrane proteins"/>
    <property type="match status" value="1"/>
</dbReference>
<evidence type="ECO:0000256" key="9">
    <source>
        <dbReference type="ARBA" id="ARBA00023180"/>
    </source>
</evidence>
<feature type="transmembrane region" description="Helical" evidence="11">
    <location>
        <begin position="198"/>
        <end position="226"/>
    </location>
</feature>
<keyword evidence="8 11" id="KW-0472">Membrane</keyword>
<sequence length="314" mass="34201">MSRVNHTTMSEFILLGFSHLGGSQRLLFGLFLPIYLVTLEANAVIVTTIVLDRRLHVPMYFFLATLSCSETLYTLVIIPKALVDLLAQHRAITITACAFQMGSFLFLGCSHSFLLAAMGFDRYVAICRPLNYARLMTRGVCMVLVAAASSCGSAVSLVVTFLIFGSPGPSSGRLQHFFCDIPPVLKATLPPGSPRRGVILALGALVLVIPLFLIAASYAHIVATILRIPSSRGRVKPFSTCASHLIVVTIHYTCASFIYLRPGAGDSSGRDALVSVTYTIVTPLLNPVIYSLRNRDFKAALNRVFERIFCPARL</sequence>
<dbReference type="PROSITE" id="PS50262">
    <property type="entry name" value="G_PROTEIN_RECEP_F1_2"/>
    <property type="match status" value="1"/>
</dbReference>
<evidence type="ECO:0000256" key="10">
    <source>
        <dbReference type="ARBA" id="ARBA00023224"/>
    </source>
</evidence>
<evidence type="ECO:0000256" key="5">
    <source>
        <dbReference type="ARBA" id="ARBA00022692"/>
    </source>
</evidence>
<keyword evidence="7 11" id="KW-1133">Transmembrane helix</keyword>
<dbReference type="GO" id="GO:0005549">
    <property type="term" value="F:odorant binding"/>
    <property type="evidence" value="ECO:0000318"/>
    <property type="project" value="GO_Central"/>
</dbReference>
<dbReference type="GeneTree" id="ENSGT00940000164339"/>
<dbReference type="GeneID" id="100092952"/>
<dbReference type="KEGG" id="oaa:100092952"/>
<dbReference type="STRING" id="9258.ENSOANP00000025700"/>
<dbReference type="InterPro" id="IPR017452">
    <property type="entry name" value="GPCR_Rhodpsn_7TM"/>
</dbReference>
<evidence type="ECO:0000256" key="3">
    <source>
        <dbReference type="ARBA" id="ARBA00022475"/>
    </source>
</evidence>
<dbReference type="Ensembl" id="ENSOANT00000029504.2">
    <property type="protein sequence ID" value="ENSOANP00000025700.2"/>
    <property type="gene ID" value="ENSOANG00000046305.1"/>
</dbReference>
<dbReference type="GO" id="GO:0005886">
    <property type="term" value="C:plasma membrane"/>
    <property type="evidence" value="ECO:0007669"/>
    <property type="project" value="UniProtKB-SubCell"/>
</dbReference>
<dbReference type="GO" id="GO:0050911">
    <property type="term" value="P:detection of chemical stimulus involved in sensory perception of smell"/>
    <property type="evidence" value="ECO:0000318"/>
    <property type="project" value="GO_Central"/>
</dbReference>
<keyword evidence="5 11" id="KW-0812">Transmembrane</keyword>
<gene>
    <name evidence="13" type="primary">LOC100092952</name>
</gene>
<comment type="function">
    <text evidence="1">Odorant receptor.</text>
</comment>
<feature type="transmembrane region" description="Helical" evidence="11">
    <location>
        <begin position="140"/>
        <end position="164"/>
    </location>
</feature>
<dbReference type="HOGENOM" id="CLU_012526_1_0_1"/>
<keyword evidence="4" id="KW-0716">Sensory transduction</keyword>
<dbReference type="eggNOG" id="ENOG502QSAJ">
    <property type="taxonomic scope" value="Eukaryota"/>
</dbReference>
<dbReference type="AlphaFoldDB" id="F6XIC2"/>
<dbReference type="GO" id="GO:0016020">
    <property type="term" value="C:membrane"/>
    <property type="evidence" value="ECO:0000318"/>
    <property type="project" value="GO_Central"/>
</dbReference>
<feature type="domain" description="G-protein coupled receptors family 1 profile" evidence="12">
    <location>
        <begin position="41"/>
        <end position="290"/>
    </location>
</feature>
<organism evidence="13 14">
    <name type="scientific">Ornithorhynchus anatinus</name>
    <name type="common">Duckbill platypus</name>
    <dbReference type="NCBI Taxonomy" id="9258"/>
    <lineage>
        <taxon>Eukaryota</taxon>
        <taxon>Metazoa</taxon>
        <taxon>Chordata</taxon>
        <taxon>Craniata</taxon>
        <taxon>Vertebrata</taxon>
        <taxon>Euteleostomi</taxon>
        <taxon>Mammalia</taxon>
        <taxon>Monotremata</taxon>
        <taxon>Ornithorhynchidae</taxon>
        <taxon>Ornithorhynchus</taxon>
    </lineage>
</organism>
<dbReference type="GO" id="GO:0004984">
    <property type="term" value="F:olfactory receptor activity"/>
    <property type="evidence" value="ECO:0000318"/>
    <property type="project" value="GO_Central"/>
</dbReference>
<evidence type="ECO:0000259" key="12">
    <source>
        <dbReference type="PROSITE" id="PS50262"/>
    </source>
</evidence>
<dbReference type="RefSeq" id="XP_001521438.3">
    <property type="nucleotide sequence ID" value="XM_001521388.3"/>
</dbReference>
<keyword evidence="14" id="KW-1185">Reference proteome</keyword>
<proteinExistence type="predicted"/>
<evidence type="ECO:0000256" key="11">
    <source>
        <dbReference type="SAM" id="Phobius"/>
    </source>
</evidence>
<feature type="transmembrane region" description="Helical" evidence="11">
    <location>
        <begin position="272"/>
        <end position="292"/>
    </location>
</feature>
<comment type="subcellular location">
    <subcellularLocation>
        <location evidence="2">Cell membrane</location>
        <topology evidence="2">Multi-pass membrane protein</topology>
    </subcellularLocation>
</comment>
<dbReference type="Proteomes" id="UP000002279">
    <property type="component" value="Chromosome X5"/>
</dbReference>
<feature type="transmembrane region" description="Helical" evidence="11">
    <location>
        <begin position="58"/>
        <end position="78"/>
    </location>
</feature>
<dbReference type="FunFam" id="1.20.1070.10:FF:000151">
    <property type="entry name" value="olfactory receptor 10K1-like"/>
    <property type="match status" value="1"/>
</dbReference>
<dbReference type="PRINTS" id="PR00237">
    <property type="entry name" value="GPCRRHODOPSN"/>
</dbReference>
<evidence type="ECO:0000313" key="14">
    <source>
        <dbReference type="Proteomes" id="UP000002279"/>
    </source>
</evidence>
<evidence type="ECO:0000256" key="2">
    <source>
        <dbReference type="ARBA" id="ARBA00004651"/>
    </source>
</evidence>
<reference evidence="13" key="3">
    <citation type="submission" date="2025-09" db="UniProtKB">
        <authorList>
            <consortium name="Ensembl"/>
        </authorList>
    </citation>
    <scope>IDENTIFICATION</scope>
    <source>
        <strain evidence="13">Glennie</strain>
    </source>
</reference>
<evidence type="ECO:0000256" key="7">
    <source>
        <dbReference type="ARBA" id="ARBA00022989"/>
    </source>
</evidence>
<dbReference type="InterPro" id="IPR000725">
    <property type="entry name" value="Olfact_rcpt"/>
</dbReference>
<evidence type="ECO:0000313" key="13">
    <source>
        <dbReference type="Ensembl" id="ENSOANP00000025700.2"/>
    </source>
</evidence>
<dbReference type="CDD" id="cd15225">
    <property type="entry name" value="7tmA_OR10A-like"/>
    <property type="match status" value="1"/>
</dbReference>
<feature type="transmembrane region" description="Helical" evidence="11">
    <location>
        <begin position="98"/>
        <end position="120"/>
    </location>
</feature>
<name>F6XIC2_ORNAN</name>
<dbReference type="FunCoup" id="F6XIC2">
    <property type="interactions" value="169"/>
</dbReference>
<keyword evidence="9" id="KW-0325">Glycoprotein</keyword>
<dbReference type="PANTHER" id="PTHR26453">
    <property type="entry name" value="OLFACTORY RECEPTOR"/>
    <property type="match status" value="1"/>
</dbReference>
<dbReference type="OrthoDB" id="9975554at2759"/>
<dbReference type="PRINTS" id="PR00245">
    <property type="entry name" value="OLFACTORYR"/>
</dbReference>
<evidence type="ECO:0000256" key="4">
    <source>
        <dbReference type="ARBA" id="ARBA00022606"/>
    </source>
</evidence>
<dbReference type="InParanoid" id="F6XIC2"/>
<feature type="transmembrane region" description="Helical" evidence="11">
    <location>
        <begin position="238"/>
        <end position="260"/>
    </location>
</feature>